<dbReference type="Proteomes" id="UP000783742">
    <property type="component" value="Unassembled WGS sequence"/>
</dbReference>
<protein>
    <recommendedName>
        <fullName evidence="1">SF4 helicase domain-containing protein</fullName>
    </recommendedName>
</protein>
<evidence type="ECO:0000259" key="1">
    <source>
        <dbReference type="PROSITE" id="PS51199"/>
    </source>
</evidence>
<reference evidence="2 3" key="1">
    <citation type="submission" date="2021-06" db="EMBL/GenBank/DDBJ databases">
        <authorList>
            <person name="Sun Q."/>
            <person name="Li D."/>
        </authorList>
    </citation>
    <scope>NUCLEOTIDE SEQUENCE [LARGE SCALE GENOMIC DNA]</scope>
    <source>
        <strain evidence="2 3">MSJ-1</strain>
    </source>
</reference>
<dbReference type="RefSeq" id="WP_216549520.1">
    <property type="nucleotide sequence ID" value="NZ_JAHLQO010000004.1"/>
</dbReference>
<sequence length="243" mass="28374">MTILGKSAFAINEAHNIAVVNKKPLLYLDTEMQTKTFLMRLISIDSGIPIHEIETFQYEIDPIKYKKYKESEKRIKEAPLIHKYSTHWTTKKVRNDVISLVRQEGIEMVVYDYIKVKEVNESRNKEHNELGNWTIALKDLAGELNIPVLTLAQMSPYEIRVADSDKINRYASTVGFILPLSDDAKNRMKQWGYPKTKDYIYIKYNRNGASMEDENKGIYLDFNRECVTFNASKFQEEFEDLIL</sequence>
<name>A0ABS6FHF7_9FIRM</name>
<feature type="domain" description="SF4 helicase" evidence="1">
    <location>
        <begin position="7"/>
        <end position="170"/>
    </location>
</feature>
<evidence type="ECO:0000313" key="3">
    <source>
        <dbReference type="Proteomes" id="UP000783742"/>
    </source>
</evidence>
<dbReference type="InterPro" id="IPR007694">
    <property type="entry name" value="DNA_helicase_DnaB-like_C"/>
</dbReference>
<comment type="caution">
    <text evidence="2">The sequence shown here is derived from an EMBL/GenBank/DDBJ whole genome shotgun (WGS) entry which is preliminary data.</text>
</comment>
<keyword evidence="3" id="KW-1185">Reference proteome</keyword>
<dbReference type="PANTHER" id="PTHR30153">
    <property type="entry name" value="REPLICATIVE DNA HELICASE DNAB"/>
    <property type="match status" value="1"/>
</dbReference>
<proteinExistence type="predicted"/>
<dbReference type="PANTHER" id="PTHR30153:SF2">
    <property type="entry name" value="REPLICATIVE DNA HELICASE"/>
    <property type="match status" value="1"/>
</dbReference>
<dbReference type="EMBL" id="JAHLQO010000004">
    <property type="protein sequence ID" value="MBU5669612.1"/>
    <property type="molecule type" value="Genomic_DNA"/>
</dbReference>
<evidence type="ECO:0000313" key="2">
    <source>
        <dbReference type="EMBL" id="MBU5669612.1"/>
    </source>
</evidence>
<dbReference type="Pfam" id="PF03796">
    <property type="entry name" value="DnaB_C"/>
    <property type="match status" value="1"/>
</dbReference>
<gene>
    <name evidence="2" type="ORF">KQI68_07135</name>
</gene>
<dbReference type="PROSITE" id="PS51199">
    <property type="entry name" value="SF4_HELICASE"/>
    <property type="match status" value="1"/>
</dbReference>
<accession>A0ABS6FHF7</accession>
<organism evidence="2 3">
    <name type="scientific">Peptoniphilus ovalis</name>
    <dbReference type="NCBI Taxonomy" id="2841503"/>
    <lineage>
        <taxon>Bacteria</taxon>
        <taxon>Bacillati</taxon>
        <taxon>Bacillota</taxon>
        <taxon>Tissierellia</taxon>
        <taxon>Tissierellales</taxon>
        <taxon>Peptoniphilaceae</taxon>
        <taxon>Peptoniphilus</taxon>
    </lineage>
</organism>